<gene>
    <name evidence="1" type="ORF">T4A_4049</name>
    <name evidence="2" type="ORF">T4C_6467</name>
</gene>
<dbReference type="EMBL" id="JYDR01003362">
    <property type="protein sequence ID" value="KRY61625.1"/>
    <property type="molecule type" value="Genomic_DNA"/>
</dbReference>
<evidence type="ECO:0000313" key="3">
    <source>
        <dbReference type="Proteomes" id="UP000054632"/>
    </source>
</evidence>
<reference evidence="3 4" key="1">
    <citation type="submission" date="2015-01" db="EMBL/GenBank/DDBJ databases">
        <title>Evolution of Trichinella species and genotypes.</title>
        <authorList>
            <person name="Korhonen P.K."/>
            <person name="Edoardo P."/>
            <person name="Giuseppe L.R."/>
            <person name="Gasser R.B."/>
        </authorList>
    </citation>
    <scope>NUCLEOTIDE SEQUENCE [LARGE SCALE GENOMIC DNA]</scope>
    <source>
        <strain evidence="1">ISS13</strain>
        <strain evidence="2">ISS176</strain>
    </source>
</reference>
<dbReference type="Proteomes" id="UP000054826">
    <property type="component" value="Unassembled WGS sequence"/>
</dbReference>
<dbReference type="Proteomes" id="UP000054632">
    <property type="component" value="Unassembled WGS sequence"/>
</dbReference>
<proteinExistence type="predicted"/>
<protein>
    <submittedName>
        <fullName evidence="2">Uncharacterized protein</fullName>
    </submittedName>
</protein>
<dbReference type="AlphaFoldDB" id="A0A0V1G802"/>
<organism evidence="2 4">
    <name type="scientific">Trichinella pseudospiralis</name>
    <name type="common">Parasitic roundworm</name>
    <dbReference type="NCBI Taxonomy" id="6337"/>
    <lineage>
        <taxon>Eukaryota</taxon>
        <taxon>Metazoa</taxon>
        <taxon>Ecdysozoa</taxon>
        <taxon>Nematoda</taxon>
        <taxon>Enoplea</taxon>
        <taxon>Dorylaimia</taxon>
        <taxon>Trichinellida</taxon>
        <taxon>Trichinellidae</taxon>
        <taxon>Trichinella</taxon>
    </lineage>
</organism>
<accession>A0A0V1G802</accession>
<evidence type="ECO:0000313" key="1">
    <source>
        <dbReference type="EMBL" id="KRY61625.1"/>
    </source>
</evidence>
<sequence length="30" mass="3640">MKRLQESEWKSTLSVTKWKKVVEDKMAPYL</sequence>
<evidence type="ECO:0000313" key="4">
    <source>
        <dbReference type="Proteomes" id="UP000054826"/>
    </source>
</evidence>
<comment type="caution">
    <text evidence="2">The sequence shown here is derived from an EMBL/GenBank/DDBJ whole genome shotgun (WGS) entry which is preliminary data.</text>
</comment>
<dbReference type="EMBL" id="JYDV01005787">
    <property type="protein sequence ID" value="KRY94353.1"/>
    <property type="molecule type" value="Genomic_DNA"/>
</dbReference>
<name>A0A0V1G802_TRIPS</name>
<evidence type="ECO:0000313" key="2">
    <source>
        <dbReference type="EMBL" id="KRY94353.1"/>
    </source>
</evidence>